<dbReference type="AlphaFoldDB" id="B0WNX7"/>
<gene>
    <name evidence="4" type="primary">6041105</name>
    <name evidence="3" type="ORF">CpipJ_CPIJ008756</name>
</gene>
<feature type="transmembrane region" description="Helical" evidence="1">
    <location>
        <begin position="20"/>
        <end position="43"/>
    </location>
</feature>
<feature type="transmembrane region" description="Helical" evidence="1">
    <location>
        <begin position="132"/>
        <end position="151"/>
    </location>
</feature>
<evidence type="ECO:0000259" key="2">
    <source>
        <dbReference type="Pfam" id="PF01757"/>
    </source>
</evidence>
<protein>
    <recommendedName>
        <fullName evidence="2">Acyltransferase 3 domain-containing protein</fullName>
    </recommendedName>
</protein>
<dbReference type="OrthoDB" id="10265389at2759"/>
<dbReference type="PANTHER" id="PTHR11161">
    <property type="entry name" value="O-ACYLTRANSFERASE"/>
    <property type="match status" value="1"/>
</dbReference>
<dbReference type="eggNOG" id="KOG3700">
    <property type="taxonomic scope" value="Eukaryota"/>
</dbReference>
<reference evidence="3" key="1">
    <citation type="submission" date="2007-03" db="EMBL/GenBank/DDBJ databases">
        <title>Annotation of Culex pipiens quinquefasciatus.</title>
        <authorList>
            <consortium name="The Broad Institute Genome Sequencing Platform"/>
            <person name="Atkinson P.W."/>
            <person name="Hemingway J."/>
            <person name="Christensen B.M."/>
            <person name="Higgs S."/>
            <person name="Kodira C."/>
            <person name="Hannick L."/>
            <person name="Megy K."/>
            <person name="O'Leary S."/>
            <person name="Pearson M."/>
            <person name="Haas B.J."/>
            <person name="Mauceli E."/>
            <person name="Wortman J.R."/>
            <person name="Lee N.H."/>
            <person name="Guigo R."/>
            <person name="Stanke M."/>
            <person name="Alvarado L."/>
            <person name="Amedeo P."/>
            <person name="Antoine C.H."/>
            <person name="Arensburger P."/>
            <person name="Bidwell S.L."/>
            <person name="Crawford M."/>
            <person name="Camaro F."/>
            <person name="Devon K."/>
            <person name="Engels R."/>
            <person name="Hammond M."/>
            <person name="Howarth C."/>
            <person name="Koehrsen M."/>
            <person name="Lawson D."/>
            <person name="Montgomery P."/>
            <person name="Nene V."/>
            <person name="Nusbaum C."/>
            <person name="Puiu D."/>
            <person name="Romero-Severson J."/>
            <person name="Severson D.W."/>
            <person name="Shumway M."/>
            <person name="Sisk P."/>
            <person name="Stolte C."/>
            <person name="Zeng Q."/>
            <person name="Eisenstadt E."/>
            <person name="Fraser-Liggett C."/>
            <person name="Strausberg R."/>
            <person name="Galagan J."/>
            <person name="Birren B."/>
            <person name="Collins F.H."/>
        </authorList>
    </citation>
    <scope>NUCLEOTIDE SEQUENCE [LARGE SCALE GENOMIC DNA]</scope>
    <source>
        <strain evidence="3">JHB</strain>
    </source>
</reference>
<keyword evidence="1" id="KW-0472">Membrane</keyword>
<dbReference type="InParanoid" id="B0WNX7"/>
<dbReference type="VEuPathDB" id="VectorBase:CPIJ008756"/>
<evidence type="ECO:0000313" key="3">
    <source>
        <dbReference type="EMBL" id="EDS31996.1"/>
    </source>
</evidence>
<dbReference type="VEuPathDB" id="VectorBase:CQUJHB007001"/>
<dbReference type="HOGENOM" id="CLU_007874_0_4_1"/>
<feature type="domain" description="Acyltransferase 3" evidence="2">
    <location>
        <begin position="21"/>
        <end position="370"/>
    </location>
</feature>
<feature type="transmembrane region" description="Helical" evidence="1">
    <location>
        <begin position="321"/>
        <end position="340"/>
    </location>
</feature>
<keyword evidence="1" id="KW-1133">Transmembrane helix</keyword>
<dbReference type="Proteomes" id="UP000002320">
    <property type="component" value="Unassembled WGS sequence"/>
</dbReference>
<sequence>MKNTEYAERLLESGFLIDYITTSIVAIQIFFVIGGLLLTVTVMDDLGGKSYFERGYFKTRILNRLIRIIPVYFFFLLISVVGDDFPGVQVGAVGYKSLIQERAICRKKWWTNVLFIDNLPVFGDEHCSSQGWYLAADLQLFLATLVLLAVICKYPKRPDIVLWLSGVVGIAIPAAIVYYLGLESSLPVKLSDVQFMFMNQPWHKFVYMPGYSNWDSYMAGVVVGYLYHQHKHNKLNLDDSWLYKLAKKARLPLLALAYLPTFIFYRYEIPRPSWLTTTHAILYRNAGVIAVSITFIECFRNPPGRVRNFLTSSPMISLGKLSYSVYVLHVPVTRLVLNWFPPMIELSLRDGLWMLPSLAVVSYLAAVLVYICIELPASLVLKHYILRVLRRCAVVVVREKKCYDGR</sequence>
<dbReference type="OMA" id="ISAWIVH"/>
<dbReference type="Pfam" id="PF01757">
    <property type="entry name" value="Acyl_transf_3"/>
    <property type="match status" value="1"/>
</dbReference>
<dbReference type="InterPro" id="IPR052728">
    <property type="entry name" value="O2_lipid_transport_reg"/>
</dbReference>
<reference evidence="4" key="2">
    <citation type="submission" date="2021-02" db="UniProtKB">
        <authorList>
            <consortium name="EnsemblMetazoa"/>
        </authorList>
    </citation>
    <scope>IDENTIFICATION</scope>
    <source>
        <strain evidence="4">JHB</strain>
    </source>
</reference>
<dbReference type="KEGG" id="cqu:CpipJ_CPIJ008756"/>
<evidence type="ECO:0000313" key="5">
    <source>
        <dbReference type="Proteomes" id="UP000002320"/>
    </source>
</evidence>
<proteinExistence type="predicted"/>
<feature type="transmembrane region" description="Helical" evidence="1">
    <location>
        <begin position="249"/>
        <end position="269"/>
    </location>
</feature>
<evidence type="ECO:0000313" key="4">
    <source>
        <dbReference type="EnsemblMetazoa" id="CPIJ008756-PA"/>
    </source>
</evidence>
<accession>B0WNX7</accession>
<dbReference type="EnsemblMetazoa" id="CPIJ008756-RA">
    <property type="protein sequence ID" value="CPIJ008756-PA"/>
    <property type="gene ID" value="CPIJ008756"/>
</dbReference>
<feature type="transmembrane region" description="Helical" evidence="1">
    <location>
        <begin position="281"/>
        <end position="300"/>
    </location>
</feature>
<evidence type="ECO:0000256" key="1">
    <source>
        <dbReference type="SAM" id="Phobius"/>
    </source>
</evidence>
<feature type="transmembrane region" description="Helical" evidence="1">
    <location>
        <begin position="211"/>
        <end position="228"/>
    </location>
</feature>
<organism>
    <name type="scientific">Culex quinquefasciatus</name>
    <name type="common">Southern house mosquito</name>
    <name type="synonym">Culex pungens</name>
    <dbReference type="NCBI Taxonomy" id="7176"/>
    <lineage>
        <taxon>Eukaryota</taxon>
        <taxon>Metazoa</taxon>
        <taxon>Ecdysozoa</taxon>
        <taxon>Arthropoda</taxon>
        <taxon>Hexapoda</taxon>
        <taxon>Insecta</taxon>
        <taxon>Pterygota</taxon>
        <taxon>Neoptera</taxon>
        <taxon>Endopterygota</taxon>
        <taxon>Diptera</taxon>
        <taxon>Nematocera</taxon>
        <taxon>Culicoidea</taxon>
        <taxon>Culicidae</taxon>
        <taxon>Culicinae</taxon>
        <taxon>Culicini</taxon>
        <taxon>Culex</taxon>
        <taxon>Culex</taxon>
    </lineage>
</organism>
<keyword evidence="1" id="KW-0812">Transmembrane</keyword>
<dbReference type="InterPro" id="IPR002656">
    <property type="entry name" value="Acyl_transf_3_dom"/>
</dbReference>
<feature type="transmembrane region" description="Helical" evidence="1">
    <location>
        <begin position="160"/>
        <end position="181"/>
    </location>
</feature>
<keyword evidence="5" id="KW-1185">Reference proteome</keyword>
<name>B0WNX7_CULQU</name>
<dbReference type="GO" id="GO:0016747">
    <property type="term" value="F:acyltransferase activity, transferring groups other than amino-acyl groups"/>
    <property type="evidence" value="ECO:0007669"/>
    <property type="project" value="InterPro"/>
</dbReference>
<dbReference type="PANTHER" id="PTHR11161:SF22">
    <property type="entry name" value="ACYLTRANSFERASE 3 DOMAIN-CONTAINING PROTEIN-RELATED"/>
    <property type="match status" value="1"/>
</dbReference>
<dbReference type="EMBL" id="DS232017">
    <property type="protein sequence ID" value="EDS31996.1"/>
    <property type="molecule type" value="Genomic_DNA"/>
</dbReference>
<feature type="transmembrane region" description="Helical" evidence="1">
    <location>
        <begin position="360"/>
        <end position="381"/>
    </location>
</feature>
<feature type="transmembrane region" description="Helical" evidence="1">
    <location>
        <begin position="64"/>
        <end position="82"/>
    </location>
</feature>